<reference evidence="1 2" key="1">
    <citation type="submission" date="2016-01" db="EMBL/GenBank/DDBJ databases">
        <title>Draft genome of the antarctic isolate Shewanella frigidimarina Ag06-30.</title>
        <authorList>
            <person name="Parmeciano Di Noto G."/>
            <person name="Vazquez S."/>
            <person name="Mac Cormack W."/>
            <person name="Iriarte A."/>
            <person name="Quiroga C."/>
        </authorList>
    </citation>
    <scope>NUCLEOTIDE SEQUENCE [LARGE SCALE GENOMIC DNA]</scope>
    <source>
        <strain evidence="1 2">Ag06-30</strain>
    </source>
</reference>
<evidence type="ECO:0000313" key="2">
    <source>
        <dbReference type="Proteomes" id="UP000055702"/>
    </source>
</evidence>
<dbReference type="EMBL" id="LRDC01000001">
    <property type="protein sequence ID" value="KVX03110.1"/>
    <property type="molecule type" value="Genomic_DNA"/>
</dbReference>
<dbReference type="SUPFAM" id="SSF55166">
    <property type="entry name" value="Hedgehog/DD-peptidase"/>
    <property type="match status" value="1"/>
</dbReference>
<protein>
    <recommendedName>
        <fullName evidence="3">Peptidase M15A C-terminal domain-containing protein</fullName>
    </recommendedName>
</protein>
<accession>A0A119D0K8</accession>
<dbReference type="RefSeq" id="WP_059743565.1">
    <property type="nucleotide sequence ID" value="NZ_LRDC01000001.1"/>
</dbReference>
<sequence length="204" mass="22989">MFTYNINGKASRHFTYADLINCGTTAILNQIENLPQQPETWRALSLLATQILDPIVDQFGPISLTYGFCSPELARLIAKNRNPHIAPKLDQHCAYELNQNQKLICDRLGAACDFTVLNNPASTSSDIQADKPVDMQQVTAWICENLKFDRLYYYGKDRPLHISIGPQMNQFVQTMKTNTDTGHRVPSKKGRDAVALTVIQNVDY</sequence>
<evidence type="ECO:0008006" key="3">
    <source>
        <dbReference type="Google" id="ProtNLM"/>
    </source>
</evidence>
<organism evidence="1">
    <name type="scientific">Shewanella frigidimarina</name>
    <dbReference type="NCBI Taxonomy" id="56812"/>
    <lineage>
        <taxon>Bacteria</taxon>
        <taxon>Pseudomonadati</taxon>
        <taxon>Pseudomonadota</taxon>
        <taxon>Gammaproteobacteria</taxon>
        <taxon>Alteromonadales</taxon>
        <taxon>Shewanellaceae</taxon>
        <taxon>Shewanella</taxon>
    </lineage>
</organism>
<gene>
    <name evidence="1" type="ORF">AWJ07_00570</name>
</gene>
<name>A0A119D0K8_SHEFR</name>
<dbReference type="InterPro" id="IPR009045">
    <property type="entry name" value="Zn_M74/Hedgehog-like"/>
</dbReference>
<dbReference type="Gene3D" id="3.30.1380.10">
    <property type="match status" value="1"/>
</dbReference>
<evidence type="ECO:0000313" key="1">
    <source>
        <dbReference type="EMBL" id="KVX03110.1"/>
    </source>
</evidence>
<dbReference type="Proteomes" id="UP000055702">
    <property type="component" value="Unassembled WGS sequence"/>
</dbReference>
<dbReference type="AlphaFoldDB" id="A0A119D0K8"/>
<comment type="caution">
    <text evidence="1">The sequence shown here is derived from an EMBL/GenBank/DDBJ whole genome shotgun (WGS) entry which is preliminary data.</text>
</comment>
<proteinExistence type="predicted"/>